<feature type="region of interest" description="Disordered" evidence="1">
    <location>
        <begin position="306"/>
        <end position="343"/>
    </location>
</feature>
<dbReference type="EMBL" id="DF933843">
    <property type="protein sequence ID" value="GAM43358.1"/>
    <property type="molecule type" value="Genomic_DNA"/>
</dbReference>
<dbReference type="Proteomes" id="UP000053095">
    <property type="component" value="Unassembled WGS sequence"/>
</dbReference>
<accession>A0A0B8N6Y6</accession>
<evidence type="ECO:0000313" key="3">
    <source>
        <dbReference type="Proteomes" id="UP000053095"/>
    </source>
</evidence>
<keyword evidence="3" id="KW-1185">Reference proteome</keyword>
<evidence type="ECO:0000256" key="1">
    <source>
        <dbReference type="SAM" id="MobiDB-lite"/>
    </source>
</evidence>
<name>A0A0B8N6Y6_TALPI</name>
<gene>
    <name evidence="2" type="ORF">TCE0_047r18101</name>
</gene>
<proteinExistence type="predicted"/>
<organism evidence="2 3">
    <name type="scientific">Talaromyces pinophilus</name>
    <name type="common">Penicillium pinophilum</name>
    <dbReference type="NCBI Taxonomy" id="128442"/>
    <lineage>
        <taxon>Eukaryota</taxon>
        <taxon>Fungi</taxon>
        <taxon>Dikarya</taxon>
        <taxon>Ascomycota</taxon>
        <taxon>Pezizomycotina</taxon>
        <taxon>Eurotiomycetes</taxon>
        <taxon>Eurotiomycetidae</taxon>
        <taxon>Eurotiales</taxon>
        <taxon>Trichocomaceae</taxon>
        <taxon>Talaromyces</taxon>
        <taxon>Talaromyces sect. Talaromyces</taxon>
    </lineage>
</organism>
<evidence type="ECO:0000313" key="2">
    <source>
        <dbReference type="EMBL" id="GAM43358.1"/>
    </source>
</evidence>
<feature type="compositionally biased region" description="Low complexity" evidence="1">
    <location>
        <begin position="322"/>
        <end position="343"/>
    </location>
</feature>
<reference evidence="3" key="1">
    <citation type="journal article" date="2015" name="Genome Announc.">
        <title>Draft genome sequence of Talaromyces cellulolyticus strain Y-94, a source of lignocellulosic biomass-degrading enzymes.</title>
        <authorList>
            <person name="Fujii T."/>
            <person name="Koike H."/>
            <person name="Sawayama S."/>
            <person name="Yano S."/>
            <person name="Inoue H."/>
        </authorList>
    </citation>
    <scope>NUCLEOTIDE SEQUENCE [LARGE SCALE GENOMIC DNA]</scope>
    <source>
        <strain evidence="3">Y-94</strain>
    </source>
</reference>
<protein>
    <submittedName>
        <fullName evidence="2">Uncharacterized protein</fullName>
    </submittedName>
</protein>
<dbReference type="AlphaFoldDB" id="A0A0B8N6Y6"/>
<sequence>MQIESQGEIYFTLQQSELIASVIVANGAVIARGPSLQERIPENWISALREMAERLGKVKANEISSYAAEGPDFSLYDISNEMVNSDFFIIPPTPLQQLVGITDEQPTTTMSVLSAKRMKKLDSMFTGLRTFPVSALEHHNQQVDGLYNGPKFTSCPDSSIMQFAGVLSRLGAFSDMVGNIYGLLSWQIFKTEEDRLVNEEGMSPNFAAKQLKVVPPSHPLGYCSLDSLLKIAHFPTLRKRFEEQFDEFIQLKTPEWELLEASGYRVFGYEEFLRLRCPPPIPFGQSDLQILNRLLDRNVPLVASPTDPVLSLGAGGPEDYDSTSWSSPGSGSMSTSGATGPLR</sequence>